<accession>A0A1J0GEJ4</accession>
<protein>
    <submittedName>
        <fullName evidence="1">Hydrolase Cof</fullName>
    </submittedName>
</protein>
<dbReference type="SFLD" id="SFLDG01144">
    <property type="entry name" value="C2.B.4:_PGP_Like"/>
    <property type="match status" value="1"/>
</dbReference>
<proteinExistence type="predicted"/>
<dbReference type="InterPro" id="IPR036412">
    <property type="entry name" value="HAD-like_sf"/>
</dbReference>
<dbReference type="InterPro" id="IPR023214">
    <property type="entry name" value="HAD_sf"/>
</dbReference>
<sequence>MIKYKWCVCDMDGTLLNSDNVISKDNEVALKKLQKMGVEVIIASGRLDLMVKTYIKQLNLKGPVISCNGGLVRNIETGEVLYSKVMDKTAVKEVTTYCNKNEIEFIIYTADLVYSTKNNLVVKRYADRNKILLQDEQIPIKYVDDKVMANINDIEAFKVLLVCEKHEDIILLQKHFSKYDNLTVVSSATGLLDIMASDISKGKALEILSKKLNVNLDEIMVFGDNYNDIEMFKCAGMPIAMENAVEDVKLAAKYITKSNNDSGIAYAINNYILKE</sequence>
<dbReference type="Proteomes" id="UP000182569">
    <property type="component" value="Chromosome"/>
</dbReference>
<dbReference type="InterPro" id="IPR000150">
    <property type="entry name" value="Cof"/>
</dbReference>
<dbReference type="GO" id="GO:0016791">
    <property type="term" value="F:phosphatase activity"/>
    <property type="evidence" value="ECO:0007669"/>
    <property type="project" value="UniProtKB-ARBA"/>
</dbReference>
<dbReference type="NCBIfam" id="TIGR01484">
    <property type="entry name" value="HAD-SF-IIB"/>
    <property type="match status" value="1"/>
</dbReference>
<dbReference type="EMBL" id="CP015756">
    <property type="protein sequence ID" value="APC39788.1"/>
    <property type="molecule type" value="Genomic_DNA"/>
</dbReference>
<dbReference type="InterPro" id="IPR006379">
    <property type="entry name" value="HAD-SF_hydro_IIB"/>
</dbReference>
<dbReference type="Gene3D" id="3.40.50.1000">
    <property type="entry name" value="HAD superfamily/HAD-like"/>
    <property type="match status" value="1"/>
</dbReference>
<dbReference type="SUPFAM" id="SSF56784">
    <property type="entry name" value="HAD-like"/>
    <property type="match status" value="1"/>
</dbReference>
<dbReference type="Gene3D" id="3.30.1240.10">
    <property type="match status" value="1"/>
</dbReference>
<dbReference type="SFLD" id="SFLDS00003">
    <property type="entry name" value="Haloacid_Dehalogenase"/>
    <property type="match status" value="1"/>
</dbReference>
<dbReference type="GO" id="GO:0005829">
    <property type="term" value="C:cytosol"/>
    <property type="evidence" value="ECO:0007669"/>
    <property type="project" value="TreeGrafter"/>
</dbReference>
<dbReference type="KEGG" id="ceu:A7L45_06750"/>
<dbReference type="RefSeq" id="WP_071612082.1">
    <property type="nucleotide sequence ID" value="NZ_CP015756.1"/>
</dbReference>
<dbReference type="CDD" id="cd07516">
    <property type="entry name" value="HAD_Pase"/>
    <property type="match status" value="1"/>
</dbReference>
<dbReference type="NCBIfam" id="TIGR00099">
    <property type="entry name" value="Cof-subfamily"/>
    <property type="match status" value="1"/>
</dbReference>
<dbReference type="AlphaFoldDB" id="A0A1J0GEJ4"/>
<dbReference type="PANTHER" id="PTHR10000:SF8">
    <property type="entry name" value="HAD SUPERFAMILY HYDROLASE-LIKE, TYPE 3"/>
    <property type="match status" value="1"/>
</dbReference>
<name>A0A1J0GEJ4_9CLOT</name>
<evidence type="ECO:0000313" key="1">
    <source>
        <dbReference type="EMBL" id="APC39788.1"/>
    </source>
</evidence>
<keyword evidence="1" id="KW-0378">Hydrolase</keyword>
<dbReference type="PANTHER" id="PTHR10000">
    <property type="entry name" value="PHOSPHOSERINE PHOSPHATASE"/>
    <property type="match status" value="1"/>
</dbReference>
<dbReference type="Pfam" id="PF08282">
    <property type="entry name" value="Hydrolase_3"/>
    <property type="match status" value="1"/>
</dbReference>
<organism evidence="1 2">
    <name type="scientific">Clostridium estertheticum subsp. estertheticum</name>
    <dbReference type="NCBI Taxonomy" id="1552"/>
    <lineage>
        <taxon>Bacteria</taxon>
        <taxon>Bacillati</taxon>
        <taxon>Bacillota</taxon>
        <taxon>Clostridia</taxon>
        <taxon>Eubacteriales</taxon>
        <taxon>Clostridiaceae</taxon>
        <taxon>Clostridium</taxon>
    </lineage>
</organism>
<evidence type="ECO:0000313" key="2">
    <source>
        <dbReference type="Proteomes" id="UP000182569"/>
    </source>
</evidence>
<dbReference type="OrthoDB" id="9781413at2"/>
<keyword evidence="2" id="KW-1185">Reference proteome</keyword>
<gene>
    <name evidence="1" type="ORF">A7L45_06750</name>
</gene>
<dbReference type="SFLD" id="SFLDG01140">
    <property type="entry name" value="C2.B:_Phosphomannomutase_and_P"/>
    <property type="match status" value="1"/>
</dbReference>
<dbReference type="STRING" id="1552.A7L45_06750"/>
<reference evidence="2" key="1">
    <citation type="journal article" date="2016" name="Front. Microbiol.">
        <title>Complete Genome Sequence of Clostridium estertheticum DSM 8809, a Microbe Identified in Spoiled Vacuum Packed Beef.</title>
        <authorList>
            <person name="Yu Z."/>
            <person name="Gunn L."/>
            <person name="Brennan E."/>
            <person name="Reid R."/>
            <person name="Wall P.G."/>
            <person name="Gaora O.P."/>
            <person name="Hurley D."/>
            <person name="Bolton D."/>
            <person name="Fanning S."/>
        </authorList>
    </citation>
    <scope>NUCLEOTIDE SEQUENCE [LARGE SCALE GENOMIC DNA]</scope>
    <source>
        <strain evidence="2">DSM 8809</strain>
    </source>
</reference>
<dbReference type="PROSITE" id="PS01229">
    <property type="entry name" value="COF_2"/>
    <property type="match status" value="1"/>
</dbReference>
<dbReference type="GO" id="GO:0000287">
    <property type="term" value="F:magnesium ion binding"/>
    <property type="evidence" value="ECO:0007669"/>
    <property type="project" value="TreeGrafter"/>
</dbReference>